<dbReference type="EMBL" id="AFZG01000042">
    <property type="protein sequence ID" value="EHL18661.1"/>
    <property type="molecule type" value="Genomic_DNA"/>
</dbReference>
<comment type="caution">
    <text evidence="2">The sequence shown here is derived from an EMBL/GenBank/DDBJ whole genome shotgun (WGS) entry which is preliminary data.</text>
</comment>
<gene>
    <name evidence="2" type="ORF">HMPREF9628_02048</name>
</gene>
<accession>G9XEH8</accession>
<name>G9XEH8_9FIRM</name>
<dbReference type="HOGENOM" id="CLU_176992_0_0_9"/>
<dbReference type="PATRIC" id="fig|796940.3.peg.1678"/>
<sequence length="98" mass="11506">MRHVVIGELKTKSGKNLFKKLNEHSKGLQAKQEEIIKKHNSLAAQFDELEHLKNNMNEYLGRDKIKKKESVVGTIKKHRSKEREISKEKNKISKENER</sequence>
<evidence type="ECO:0000256" key="1">
    <source>
        <dbReference type="SAM" id="MobiDB-lite"/>
    </source>
</evidence>
<organism evidence="2 3">
    <name type="scientific">Peptoanaerobacter stomatis</name>
    <dbReference type="NCBI Taxonomy" id="796937"/>
    <lineage>
        <taxon>Bacteria</taxon>
        <taxon>Bacillati</taxon>
        <taxon>Bacillota</taxon>
        <taxon>Clostridia</taxon>
        <taxon>Peptostreptococcales</taxon>
        <taxon>Filifactoraceae</taxon>
        <taxon>Peptoanaerobacter</taxon>
    </lineage>
</organism>
<evidence type="ECO:0000313" key="3">
    <source>
        <dbReference type="Proteomes" id="UP000003379"/>
    </source>
</evidence>
<evidence type="ECO:0000313" key="2">
    <source>
        <dbReference type="EMBL" id="EHL18661.1"/>
    </source>
</evidence>
<feature type="region of interest" description="Disordered" evidence="1">
    <location>
        <begin position="71"/>
        <end position="98"/>
    </location>
</feature>
<reference evidence="2 3" key="1">
    <citation type="submission" date="2011-08" db="EMBL/GenBank/DDBJ databases">
        <title>The Genome Sequence of Eubacteriaceae bacterium CM5.</title>
        <authorList>
            <consortium name="The Broad Institute Genome Sequencing Platform"/>
            <person name="Earl A."/>
            <person name="Ward D."/>
            <person name="Feldgarden M."/>
            <person name="Gevers D."/>
            <person name="Sizova M."/>
            <person name="Hazen A."/>
            <person name="Epstein S."/>
            <person name="Young S.K."/>
            <person name="Zeng Q."/>
            <person name="Gargeya S."/>
            <person name="Fitzgerald M."/>
            <person name="Haas B."/>
            <person name="Abouelleil A."/>
            <person name="Alvarado L."/>
            <person name="Arachchi H.M."/>
            <person name="Berlin A."/>
            <person name="Brown A."/>
            <person name="Chapman S.B."/>
            <person name="Chen Z."/>
            <person name="Dunbar C."/>
            <person name="Freedman E."/>
            <person name="Gearin G."/>
            <person name="Gellesch M."/>
            <person name="Goldberg J."/>
            <person name="Griggs A."/>
            <person name="Gujja S."/>
            <person name="Heiman D."/>
            <person name="Howarth C."/>
            <person name="Larson L."/>
            <person name="Lui A."/>
            <person name="MacDonald P.J.P."/>
            <person name="Montmayeur A."/>
            <person name="Murphy C."/>
            <person name="Neiman D."/>
            <person name="Pearson M."/>
            <person name="Priest M."/>
            <person name="Roberts A."/>
            <person name="Saif S."/>
            <person name="Shea T."/>
            <person name="Shenoy N."/>
            <person name="Sisk P."/>
            <person name="Stolte C."/>
            <person name="Sykes S."/>
            <person name="Wortman J."/>
            <person name="Nusbaum C."/>
            <person name="Birren B."/>
        </authorList>
    </citation>
    <scope>NUCLEOTIDE SEQUENCE [LARGE SCALE GENOMIC DNA]</scope>
    <source>
        <strain evidence="2 3">CM5</strain>
    </source>
</reference>
<dbReference type="Proteomes" id="UP000003379">
    <property type="component" value="Unassembled WGS sequence"/>
</dbReference>
<protein>
    <submittedName>
        <fullName evidence="2">Uncharacterized protein</fullName>
    </submittedName>
</protein>
<proteinExistence type="predicted"/>
<dbReference type="AlphaFoldDB" id="G9XEH8"/>
<feature type="compositionally biased region" description="Basic and acidic residues" evidence="1">
    <location>
        <begin position="81"/>
        <end position="98"/>
    </location>
</feature>